<organism evidence="1 2">
    <name type="scientific">Phytophthora cactorum</name>
    <dbReference type="NCBI Taxonomy" id="29920"/>
    <lineage>
        <taxon>Eukaryota</taxon>
        <taxon>Sar</taxon>
        <taxon>Stramenopiles</taxon>
        <taxon>Oomycota</taxon>
        <taxon>Peronosporomycetes</taxon>
        <taxon>Peronosporales</taxon>
        <taxon>Peronosporaceae</taxon>
        <taxon>Phytophthora</taxon>
    </lineage>
</organism>
<evidence type="ECO:0000313" key="2">
    <source>
        <dbReference type="Proteomes" id="UP000688947"/>
    </source>
</evidence>
<proteinExistence type="predicted"/>
<dbReference type="AlphaFoldDB" id="A0A8T1U250"/>
<feature type="non-terminal residue" evidence="1">
    <location>
        <position position="62"/>
    </location>
</feature>
<comment type="caution">
    <text evidence="1">The sequence shown here is derived from an EMBL/GenBank/DDBJ whole genome shotgun (WGS) entry which is preliminary data.</text>
</comment>
<evidence type="ECO:0000313" key="1">
    <source>
        <dbReference type="EMBL" id="KAG6950918.1"/>
    </source>
</evidence>
<protein>
    <submittedName>
        <fullName evidence="1">Uncharacterized protein</fullName>
    </submittedName>
</protein>
<name>A0A8T1U250_9STRA</name>
<dbReference type="EMBL" id="JAENGZ010001074">
    <property type="protein sequence ID" value="KAG6950918.1"/>
    <property type="molecule type" value="Genomic_DNA"/>
</dbReference>
<gene>
    <name evidence="1" type="ORF">JG687_00013947</name>
</gene>
<dbReference type="OrthoDB" id="119991at2759"/>
<accession>A0A8T1U250</accession>
<reference evidence="1" key="1">
    <citation type="submission" date="2021-01" db="EMBL/GenBank/DDBJ databases">
        <title>Phytophthora aleatoria, a newly-described species from Pinus radiata is distinct from Phytophthora cactorum isolates based on comparative genomics.</title>
        <authorList>
            <person name="Mcdougal R."/>
            <person name="Panda P."/>
            <person name="Williams N."/>
            <person name="Studholme D.J."/>
        </authorList>
    </citation>
    <scope>NUCLEOTIDE SEQUENCE</scope>
    <source>
        <strain evidence="1">NZFS 3830</strain>
    </source>
</reference>
<dbReference type="Proteomes" id="UP000688947">
    <property type="component" value="Unassembled WGS sequence"/>
</dbReference>
<sequence>MEHVSDEFVFSHTFLLISWNLTCQTGNTASIHSGHISWEQDSLAIRFGHMKNDQDGTRPRDA</sequence>